<feature type="compositionally biased region" description="Basic residues" evidence="1">
    <location>
        <begin position="58"/>
        <end position="71"/>
    </location>
</feature>
<dbReference type="OrthoDB" id="5326346at2759"/>
<proteinExistence type="predicted"/>
<organism evidence="2 3">
    <name type="scientific">Clonostachys byssicola</name>
    <dbReference type="NCBI Taxonomy" id="160290"/>
    <lineage>
        <taxon>Eukaryota</taxon>
        <taxon>Fungi</taxon>
        <taxon>Dikarya</taxon>
        <taxon>Ascomycota</taxon>
        <taxon>Pezizomycotina</taxon>
        <taxon>Sordariomycetes</taxon>
        <taxon>Hypocreomycetidae</taxon>
        <taxon>Hypocreales</taxon>
        <taxon>Bionectriaceae</taxon>
        <taxon>Clonostachys</taxon>
    </lineage>
</organism>
<feature type="compositionally biased region" description="Acidic residues" evidence="1">
    <location>
        <begin position="87"/>
        <end position="121"/>
    </location>
</feature>
<feature type="region of interest" description="Disordered" evidence="1">
    <location>
        <begin position="42"/>
        <end position="127"/>
    </location>
</feature>
<accession>A0A9N9U747</accession>
<evidence type="ECO:0000313" key="3">
    <source>
        <dbReference type="Proteomes" id="UP000754883"/>
    </source>
</evidence>
<gene>
    <name evidence="2" type="ORF">CBYS24578_00009462</name>
</gene>
<dbReference type="EMBL" id="CABFNO020001328">
    <property type="protein sequence ID" value="CAG9981897.1"/>
    <property type="molecule type" value="Genomic_DNA"/>
</dbReference>
<evidence type="ECO:0008006" key="4">
    <source>
        <dbReference type="Google" id="ProtNLM"/>
    </source>
</evidence>
<dbReference type="Proteomes" id="UP000754883">
    <property type="component" value="Unassembled WGS sequence"/>
</dbReference>
<name>A0A9N9U747_9HYPO</name>
<dbReference type="AlphaFoldDB" id="A0A9N9U747"/>
<evidence type="ECO:0000256" key="1">
    <source>
        <dbReference type="SAM" id="MobiDB-lite"/>
    </source>
</evidence>
<comment type="caution">
    <text evidence="2">The sequence shown here is derived from an EMBL/GenBank/DDBJ whole genome shotgun (WGS) entry which is preliminary data.</text>
</comment>
<evidence type="ECO:0000313" key="2">
    <source>
        <dbReference type="EMBL" id="CAG9981897.1"/>
    </source>
</evidence>
<reference evidence="2" key="1">
    <citation type="submission" date="2021-10" db="EMBL/GenBank/DDBJ databases">
        <authorList>
            <person name="Piombo E."/>
        </authorList>
    </citation>
    <scope>NUCLEOTIDE SEQUENCE</scope>
</reference>
<protein>
    <recommendedName>
        <fullName evidence="4">BTB domain-containing protein</fullName>
    </recommendedName>
</protein>
<keyword evidence="3" id="KW-1185">Reference proteome</keyword>
<sequence>MKPSLLELDPSGDTILVLQCPNLQSGEEIPVRQWDKEIGDGVLVPMDEPEPDAELRKPNKKKKKLEKKKRREQNVTLEHEPAIELEATPEPEPEAVAESEPAIEPEATPEPETAFEPEATAEPEAAPDPGAALELEAATKLEPTTRAEPSVDIVTDISVLRELDPWDEFGEPIEVRLRVSSAHLCLASAVFWKIFRGPFGKSTTPRDGCYEIRASEWDTEAFLVVLDIIHGHNRNVPRNISLQLLTKISTIVDYYHCQESVDTYIDIWVTQLERYLPSSYNEEVPVWLCISWVFRQSKILDKMVELAVMQLQDPLVMTGLPLPQPIIGK</sequence>